<dbReference type="AlphaFoldDB" id="A0A8X6K9E5"/>
<dbReference type="PANTHER" id="PTHR43544">
    <property type="entry name" value="SHORT-CHAIN DEHYDROGENASE/REDUCTASE"/>
    <property type="match status" value="1"/>
</dbReference>
<comment type="caution">
    <text evidence="3">The sequence shown here is derived from an EMBL/GenBank/DDBJ whole genome shotgun (WGS) entry which is preliminary data.</text>
</comment>
<dbReference type="Proteomes" id="UP000887116">
    <property type="component" value="Unassembled WGS sequence"/>
</dbReference>
<dbReference type="GO" id="GO:0016491">
    <property type="term" value="F:oxidoreductase activity"/>
    <property type="evidence" value="ECO:0007669"/>
    <property type="project" value="UniProtKB-KW"/>
</dbReference>
<dbReference type="SUPFAM" id="SSF51735">
    <property type="entry name" value="NAD(P)-binding Rossmann-fold domains"/>
    <property type="match status" value="1"/>
</dbReference>
<proteinExistence type="predicted"/>
<dbReference type="EMBL" id="BMAO01010360">
    <property type="protein sequence ID" value="GFQ66649.1"/>
    <property type="molecule type" value="Genomic_DNA"/>
</dbReference>
<accession>A0A8X6K9E5</accession>
<dbReference type="InterPro" id="IPR051468">
    <property type="entry name" value="Fungal_SecMetab_SDRs"/>
</dbReference>
<evidence type="ECO:0000313" key="4">
    <source>
        <dbReference type="Proteomes" id="UP000887116"/>
    </source>
</evidence>
<dbReference type="PANTHER" id="PTHR43544:SF7">
    <property type="entry name" value="NADB-LER2"/>
    <property type="match status" value="1"/>
</dbReference>
<dbReference type="InterPro" id="IPR036291">
    <property type="entry name" value="NAD(P)-bd_dom_sf"/>
</dbReference>
<sequence length="217" mass="24418">MKRLDIPSNRTEVVPLKLDVTIQRDREQARKAIEELAGDLGLNLLINTAGMAHIHQLRDLFGIFMEEHFRLNCVGPVMLVLEMFPVLYQAVQYMSGVHPEMSACKAAVLHITPWSTFIDDGPLPLYEEEIAYRTSKVALHMAMRCLALNLTNLDVLALQMNPGNVKTTVGQYQMPSLRSQNPVEVSHSVSEMLKTLAQCGKSHQGEFLERNGYVIPF</sequence>
<keyword evidence="2" id="KW-0560">Oxidoreductase</keyword>
<evidence type="ECO:0000256" key="1">
    <source>
        <dbReference type="ARBA" id="ARBA00022857"/>
    </source>
</evidence>
<organism evidence="3 4">
    <name type="scientific">Trichonephila clavata</name>
    <name type="common">Joro spider</name>
    <name type="synonym">Nephila clavata</name>
    <dbReference type="NCBI Taxonomy" id="2740835"/>
    <lineage>
        <taxon>Eukaryota</taxon>
        <taxon>Metazoa</taxon>
        <taxon>Ecdysozoa</taxon>
        <taxon>Arthropoda</taxon>
        <taxon>Chelicerata</taxon>
        <taxon>Arachnida</taxon>
        <taxon>Araneae</taxon>
        <taxon>Araneomorphae</taxon>
        <taxon>Entelegynae</taxon>
        <taxon>Araneoidea</taxon>
        <taxon>Nephilidae</taxon>
        <taxon>Trichonephila</taxon>
    </lineage>
</organism>
<dbReference type="Gene3D" id="3.40.50.720">
    <property type="entry name" value="NAD(P)-binding Rossmann-like Domain"/>
    <property type="match status" value="1"/>
</dbReference>
<reference evidence="3" key="1">
    <citation type="submission" date="2020-07" db="EMBL/GenBank/DDBJ databases">
        <title>Multicomponent nature underlies the extraordinary mechanical properties of spider dragline silk.</title>
        <authorList>
            <person name="Kono N."/>
            <person name="Nakamura H."/>
            <person name="Mori M."/>
            <person name="Yoshida Y."/>
            <person name="Ohtoshi R."/>
            <person name="Malay A.D."/>
            <person name="Moran D.A.P."/>
            <person name="Tomita M."/>
            <person name="Numata K."/>
            <person name="Arakawa K."/>
        </authorList>
    </citation>
    <scope>NUCLEOTIDE SEQUENCE</scope>
</reference>
<gene>
    <name evidence="3" type="primary">AVEN_209667_1</name>
    <name evidence="3" type="ORF">TNCT_362811</name>
</gene>
<name>A0A8X6K9E5_TRICU</name>
<protein>
    <submittedName>
        <fullName evidence="3">Uncharacterized protein</fullName>
    </submittedName>
</protein>
<dbReference type="GO" id="GO:0005737">
    <property type="term" value="C:cytoplasm"/>
    <property type="evidence" value="ECO:0007669"/>
    <property type="project" value="TreeGrafter"/>
</dbReference>
<keyword evidence="1" id="KW-0521">NADP</keyword>
<evidence type="ECO:0000256" key="2">
    <source>
        <dbReference type="ARBA" id="ARBA00023002"/>
    </source>
</evidence>
<dbReference type="OrthoDB" id="7289984at2759"/>
<keyword evidence="4" id="KW-1185">Reference proteome</keyword>
<evidence type="ECO:0000313" key="3">
    <source>
        <dbReference type="EMBL" id="GFQ66649.1"/>
    </source>
</evidence>